<keyword evidence="4 8" id="KW-1133">Transmembrane helix</keyword>
<dbReference type="InterPro" id="IPR049453">
    <property type="entry name" value="Memb_transporter_dom"/>
</dbReference>
<feature type="transmembrane region" description="Helical" evidence="8">
    <location>
        <begin position="478"/>
        <end position="498"/>
    </location>
</feature>
<feature type="region of interest" description="Disordered" evidence="7">
    <location>
        <begin position="272"/>
        <end position="448"/>
    </location>
</feature>
<feature type="compositionally biased region" description="Polar residues" evidence="7">
    <location>
        <begin position="715"/>
        <end position="728"/>
    </location>
</feature>
<keyword evidence="3 8" id="KW-0812">Transmembrane</keyword>
<feature type="transmembrane region" description="Helical" evidence="8">
    <location>
        <begin position="601"/>
        <end position="619"/>
    </location>
</feature>
<evidence type="ECO:0000256" key="8">
    <source>
        <dbReference type="SAM" id="Phobius"/>
    </source>
</evidence>
<evidence type="ECO:0000256" key="1">
    <source>
        <dbReference type="ARBA" id="ARBA00004651"/>
    </source>
</evidence>
<dbReference type="PANTHER" id="PTHR30509:SF9">
    <property type="entry name" value="MULTIDRUG RESISTANCE PROTEIN MDTO"/>
    <property type="match status" value="1"/>
</dbReference>
<accession>A0ABZ1YCJ7</accession>
<feature type="compositionally biased region" description="Basic and acidic residues" evidence="7">
    <location>
        <begin position="357"/>
        <end position="366"/>
    </location>
</feature>
<gene>
    <name evidence="10" type="ORF">OIE82_30660</name>
</gene>
<proteinExistence type="inferred from homology"/>
<comment type="similarity">
    <text evidence="6">Belongs to the YccS/YhfK family.</text>
</comment>
<evidence type="ECO:0000256" key="6">
    <source>
        <dbReference type="ARBA" id="ARBA00043993"/>
    </source>
</evidence>
<comment type="subcellular location">
    <subcellularLocation>
        <location evidence="1">Cell membrane</location>
        <topology evidence="1">Multi-pass membrane protein</topology>
    </subcellularLocation>
</comment>
<keyword evidence="2" id="KW-1003">Cell membrane</keyword>
<feature type="compositionally biased region" description="Basic and acidic residues" evidence="7">
    <location>
        <begin position="294"/>
        <end position="345"/>
    </location>
</feature>
<evidence type="ECO:0000256" key="2">
    <source>
        <dbReference type="ARBA" id="ARBA00022475"/>
    </source>
</evidence>
<dbReference type="EMBL" id="CP109207">
    <property type="protein sequence ID" value="WUU57281.1"/>
    <property type="molecule type" value="Genomic_DNA"/>
</dbReference>
<dbReference type="Pfam" id="PF13515">
    <property type="entry name" value="FUSC_2"/>
    <property type="match status" value="1"/>
</dbReference>
<dbReference type="RefSeq" id="WP_395759650.1">
    <property type="nucleotide sequence ID" value="NZ_CP109207.1"/>
</dbReference>
<feature type="transmembrane region" description="Helical" evidence="8">
    <location>
        <begin position="29"/>
        <end position="50"/>
    </location>
</feature>
<protein>
    <submittedName>
        <fullName evidence="10">FUSC family protein</fullName>
    </submittedName>
</protein>
<reference evidence="10" key="1">
    <citation type="submission" date="2022-10" db="EMBL/GenBank/DDBJ databases">
        <title>The complete genomes of actinobacterial strains from the NBC collection.</title>
        <authorList>
            <person name="Joergensen T.S."/>
            <person name="Alvarez Arevalo M."/>
            <person name="Sterndorff E.B."/>
            <person name="Faurdal D."/>
            <person name="Vuksanovic O."/>
            <person name="Mourched A.-S."/>
            <person name="Charusanti P."/>
            <person name="Shaw S."/>
            <person name="Blin K."/>
            <person name="Weber T."/>
        </authorList>
    </citation>
    <scope>NUCLEOTIDE SEQUENCE [LARGE SCALE GENOMIC DNA]</scope>
    <source>
        <strain evidence="10">NBC 01686</strain>
    </source>
</reference>
<evidence type="ECO:0000256" key="4">
    <source>
        <dbReference type="ARBA" id="ARBA00022989"/>
    </source>
</evidence>
<feature type="transmembrane region" description="Helical" evidence="8">
    <location>
        <begin position="80"/>
        <end position="99"/>
    </location>
</feature>
<evidence type="ECO:0000256" key="3">
    <source>
        <dbReference type="ARBA" id="ARBA00022692"/>
    </source>
</evidence>
<dbReference type="PANTHER" id="PTHR30509">
    <property type="entry name" value="P-HYDROXYBENZOIC ACID EFFLUX PUMP SUBUNIT-RELATED"/>
    <property type="match status" value="1"/>
</dbReference>
<organism evidence="10">
    <name type="scientific">Streptomyces althioticus</name>
    <dbReference type="NCBI Taxonomy" id="83380"/>
    <lineage>
        <taxon>Bacteria</taxon>
        <taxon>Bacillati</taxon>
        <taxon>Actinomycetota</taxon>
        <taxon>Actinomycetes</taxon>
        <taxon>Kitasatosporales</taxon>
        <taxon>Streptomycetaceae</taxon>
        <taxon>Streptomyces</taxon>
        <taxon>Streptomyces althioticus group</taxon>
    </lineage>
</organism>
<name>A0ABZ1YCJ7_9ACTN</name>
<feature type="domain" description="Integral membrane bound transporter" evidence="9">
    <location>
        <begin position="488"/>
        <end position="613"/>
    </location>
</feature>
<feature type="transmembrane region" description="Helical" evidence="8">
    <location>
        <begin position="531"/>
        <end position="558"/>
    </location>
</feature>
<evidence type="ECO:0000313" key="10">
    <source>
        <dbReference type="EMBL" id="WUU57281.1"/>
    </source>
</evidence>
<keyword evidence="5 8" id="KW-0472">Membrane</keyword>
<feature type="compositionally biased region" description="Basic and acidic residues" evidence="7">
    <location>
        <begin position="276"/>
        <end position="287"/>
    </location>
</feature>
<sequence>MSSATPTPTRVRRLPVVGPLRLGRPSDVWFKPALSVVAAVAAPSLLLMTLGRLDLAPYTMAGSLCALYAHNRPYAARAKVLAWVILGMLGGLAVALVSASLTRNAVVLVTVGALLAAVQKVVCDATRVGPPAHVILTFVSSATLFVPQTLGQVPGHLALAAAAGAWAWLMGMAPAPLRPHGPERRATAQALNAAATYAETARGGEEGAGARSAAYAAVHAAWQTLLAVRNRPSTTRRALERLVVRAEVALAAPADADPARLRAWARAVRGTGRIPRTGDPRREDEGLRLNGADARVDGADGRLDSADPRPDGADPRRTDRGARLDGTDARPDSADPRPDGADPCRTDSGVRLGGDGPRLDGVDPRMEGTGPCLDGAEPRRTDGGGARRDGDLRVDGTDARVDGTDSRPHDVGPRGTDSGARLDGADSRRTPGGARLGGDGPRRDDDPLRERDELVGVAAERAVAPPPLWSRLGPLAPVAVRSALGCALAGYVSLALGADRPYWALVTAASLYQANITLTWSRAVQRVVGNLVGVLLFAAVTPVAQLGPLALVLCILACNFGAEALIGRNYWLGSVCVTPLALLVTELPGYQPTGELVTGRVVDTLVGALVGFVAALAVTNRRAGRRVERALTAVDRAREHAARLAADPMSTPAALEAARRGLAAAVVDLRATADAAAGEWWQRALPQERVVLAEQAAHRTLAATVRRQGLLPDPGTTSTYTHTEGASP</sequence>
<evidence type="ECO:0000256" key="7">
    <source>
        <dbReference type="SAM" id="MobiDB-lite"/>
    </source>
</evidence>
<feature type="compositionally biased region" description="Basic and acidic residues" evidence="7">
    <location>
        <begin position="376"/>
        <end position="412"/>
    </location>
</feature>
<feature type="region of interest" description="Disordered" evidence="7">
    <location>
        <begin position="706"/>
        <end position="728"/>
    </location>
</feature>
<feature type="transmembrane region" description="Helical" evidence="8">
    <location>
        <begin position="570"/>
        <end position="589"/>
    </location>
</feature>
<evidence type="ECO:0000256" key="5">
    <source>
        <dbReference type="ARBA" id="ARBA00023136"/>
    </source>
</evidence>
<evidence type="ECO:0000259" key="9">
    <source>
        <dbReference type="Pfam" id="PF13515"/>
    </source>
</evidence>